<organism evidence="1 2">
    <name type="scientific">Sulfobacillus thermosulfidooxidans</name>
    <dbReference type="NCBI Taxonomy" id="28034"/>
    <lineage>
        <taxon>Bacteria</taxon>
        <taxon>Bacillati</taxon>
        <taxon>Bacillota</taxon>
        <taxon>Clostridia</taxon>
        <taxon>Eubacteriales</taxon>
        <taxon>Clostridiales Family XVII. Incertae Sedis</taxon>
        <taxon>Sulfobacillus</taxon>
    </lineage>
</organism>
<sequence>MNLRPPAPEPNTGVFAHVPVCSFFRKVFINEMFDEFFTKNGKQEVGKNVMLADFFTLSAEKYLYLEIKTTRKSNSKQELFDYDVAGRYKALCR</sequence>
<dbReference type="AlphaFoldDB" id="A0A2T2WQB9"/>
<name>A0A2T2WQB9_SULTH</name>
<dbReference type="EMBL" id="PXYX01000054">
    <property type="protein sequence ID" value="PSR24436.1"/>
    <property type="molecule type" value="Genomic_DNA"/>
</dbReference>
<proteinExistence type="predicted"/>
<evidence type="ECO:0000313" key="1">
    <source>
        <dbReference type="EMBL" id="PSR24436.1"/>
    </source>
</evidence>
<evidence type="ECO:0000313" key="2">
    <source>
        <dbReference type="Proteomes" id="UP000242705"/>
    </source>
</evidence>
<comment type="caution">
    <text evidence="1">The sequence shown here is derived from an EMBL/GenBank/DDBJ whole genome shotgun (WGS) entry which is preliminary data.</text>
</comment>
<accession>A0A2T2WQB9</accession>
<protein>
    <submittedName>
        <fullName evidence="1">Uncharacterized protein</fullName>
    </submittedName>
</protein>
<gene>
    <name evidence="1" type="ORF">C7B47_14855</name>
</gene>
<reference evidence="1 2" key="1">
    <citation type="journal article" date="2014" name="BMC Genomics">
        <title>Comparison of environmental and isolate Sulfobacillus genomes reveals diverse carbon, sulfur, nitrogen, and hydrogen metabolisms.</title>
        <authorList>
            <person name="Justice N.B."/>
            <person name="Norman A."/>
            <person name="Brown C.T."/>
            <person name="Singh A."/>
            <person name="Thomas B.C."/>
            <person name="Banfield J.F."/>
        </authorList>
    </citation>
    <scope>NUCLEOTIDE SEQUENCE [LARGE SCALE GENOMIC DNA]</scope>
    <source>
        <strain evidence="1">AMDSBA5</strain>
    </source>
</reference>
<dbReference type="Proteomes" id="UP000242705">
    <property type="component" value="Unassembled WGS sequence"/>
</dbReference>